<keyword evidence="4" id="KW-1185">Reference proteome</keyword>
<dbReference type="Proteomes" id="UP000321960">
    <property type="component" value="Unassembled WGS sequence"/>
</dbReference>
<comment type="caution">
    <text evidence="1">The sequence shown here is derived from an EMBL/GenBank/DDBJ whole genome shotgun (WGS) entry which is preliminary data.</text>
</comment>
<dbReference type="Proteomes" id="UP001156856">
    <property type="component" value="Unassembled WGS sequence"/>
</dbReference>
<organism evidence="1 3">
    <name type="scientific">Methylobacterium oxalidis</name>
    <dbReference type="NCBI Taxonomy" id="944322"/>
    <lineage>
        <taxon>Bacteria</taxon>
        <taxon>Pseudomonadati</taxon>
        <taxon>Pseudomonadota</taxon>
        <taxon>Alphaproteobacteria</taxon>
        <taxon>Hyphomicrobiales</taxon>
        <taxon>Methylobacteriaceae</taxon>
        <taxon>Methylobacterium</taxon>
    </lineage>
</organism>
<dbReference type="EMBL" id="BJZU01000043">
    <property type="protein sequence ID" value="GEP04300.1"/>
    <property type="molecule type" value="Genomic_DNA"/>
</dbReference>
<dbReference type="AlphaFoldDB" id="A0A512J2Y5"/>
<gene>
    <name evidence="2" type="ORF">GCM10007888_55640</name>
    <name evidence="1" type="ORF">MOX02_23380</name>
</gene>
<reference evidence="2" key="1">
    <citation type="journal article" date="2014" name="Int. J. Syst. Evol. Microbiol.">
        <title>Complete genome of a new Firmicutes species belonging to the dominant human colonic microbiota ('Ruminococcus bicirculans') reveals two chromosomes and a selective capacity to utilize plant glucans.</title>
        <authorList>
            <consortium name="NISC Comparative Sequencing Program"/>
            <person name="Wegmann U."/>
            <person name="Louis P."/>
            <person name="Goesmann A."/>
            <person name="Henrissat B."/>
            <person name="Duncan S.H."/>
            <person name="Flint H.J."/>
        </authorList>
    </citation>
    <scope>NUCLEOTIDE SEQUENCE</scope>
    <source>
        <strain evidence="2">NBRC 107715</strain>
    </source>
</reference>
<evidence type="ECO:0000313" key="1">
    <source>
        <dbReference type="EMBL" id="GEP04300.1"/>
    </source>
</evidence>
<evidence type="ECO:0000313" key="2">
    <source>
        <dbReference type="EMBL" id="GLS67181.1"/>
    </source>
</evidence>
<proteinExistence type="predicted"/>
<protein>
    <submittedName>
        <fullName evidence="1">Uncharacterized protein</fullName>
    </submittedName>
</protein>
<dbReference type="EMBL" id="BSPK01000111">
    <property type="protein sequence ID" value="GLS67181.1"/>
    <property type="molecule type" value="Genomic_DNA"/>
</dbReference>
<reference evidence="4" key="2">
    <citation type="journal article" date="2019" name="Int. J. Syst. Evol. Microbiol.">
        <title>The Global Catalogue of Microorganisms (GCM) 10K type strain sequencing project: providing services to taxonomists for standard genome sequencing and annotation.</title>
        <authorList>
            <consortium name="The Broad Institute Genomics Platform"/>
            <consortium name="The Broad Institute Genome Sequencing Center for Infectious Disease"/>
            <person name="Wu L."/>
            <person name="Ma J."/>
        </authorList>
    </citation>
    <scope>NUCLEOTIDE SEQUENCE [LARGE SCALE GENOMIC DNA]</scope>
    <source>
        <strain evidence="4">NBRC 107715</strain>
    </source>
</reference>
<accession>A0A512J2Y5</accession>
<reference evidence="1 3" key="3">
    <citation type="submission" date="2019-07" db="EMBL/GenBank/DDBJ databases">
        <title>Whole genome shotgun sequence of Methylobacterium oxalidis NBRC 107715.</title>
        <authorList>
            <person name="Hosoyama A."/>
            <person name="Uohara A."/>
            <person name="Ohji S."/>
            <person name="Ichikawa N."/>
        </authorList>
    </citation>
    <scope>NUCLEOTIDE SEQUENCE [LARGE SCALE GENOMIC DNA]</scope>
    <source>
        <strain evidence="1 3">NBRC 107715</strain>
    </source>
</reference>
<evidence type="ECO:0000313" key="4">
    <source>
        <dbReference type="Proteomes" id="UP001156856"/>
    </source>
</evidence>
<sequence length="72" mass="7651">MRRFPVVSDAGSRCFMVKLERSLSAAALPGSINQIRTSMSMQNSACPAVDVAAYCKNAGAGLETCLMHALDE</sequence>
<name>A0A512J2Y5_9HYPH</name>
<reference evidence="2" key="4">
    <citation type="submission" date="2023-01" db="EMBL/GenBank/DDBJ databases">
        <title>Draft genome sequence of Methylobacterium oxalidis strain NBRC 107715.</title>
        <authorList>
            <person name="Sun Q."/>
            <person name="Mori K."/>
        </authorList>
    </citation>
    <scope>NUCLEOTIDE SEQUENCE</scope>
    <source>
        <strain evidence="2">NBRC 107715</strain>
    </source>
</reference>
<evidence type="ECO:0000313" key="3">
    <source>
        <dbReference type="Proteomes" id="UP000321960"/>
    </source>
</evidence>